<evidence type="ECO:0000313" key="2">
    <source>
        <dbReference type="Proteomes" id="UP001152795"/>
    </source>
</evidence>
<dbReference type="Proteomes" id="UP001152795">
    <property type="component" value="Unassembled WGS sequence"/>
</dbReference>
<gene>
    <name evidence="1" type="ORF">PACLA_8A064263</name>
</gene>
<name>A0A6S7GFM9_PARCT</name>
<organism evidence="1 2">
    <name type="scientific">Paramuricea clavata</name>
    <name type="common">Red gorgonian</name>
    <name type="synonym">Violescent sea-whip</name>
    <dbReference type="NCBI Taxonomy" id="317549"/>
    <lineage>
        <taxon>Eukaryota</taxon>
        <taxon>Metazoa</taxon>
        <taxon>Cnidaria</taxon>
        <taxon>Anthozoa</taxon>
        <taxon>Octocorallia</taxon>
        <taxon>Malacalcyonacea</taxon>
        <taxon>Plexauridae</taxon>
        <taxon>Paramuricea</taxon>
    </lineage>
</organism>
<dbReference type="EMBL" id="CACRXK020001023">
    <property type="protein sequence ID" value="CAB3986497.1"/>
    <property type="molecule type" value="Genomic_DNA"/>
</dbReference>
<keyword evidence="2" id="KW-1185">Reference proteome</keyword>
<sequence length="160" mass="18113">MNNYTIKSISVPLSSSEMKITEGKLNNIDAHIKQLEKKLVDKTSKLANDLNNLKKYCLDSGGDYKNTLRQENLSVKEENQALKDSLFTATSALSDLNAKIKELENENVNLTTTLKICYDDFHQAHKTCLKQQGPVSSVEIITQMEINSIRLRLIRLRKAT</sequence>
<dbReference type="AlphaFoldDB" id="A0A6S7GFM9"/>
<proteinExistence type="predicted"/>
<evidence type="ECO:0000313" key="1">
    <source>
        <dbReference type="EMBL" id="CAB3986497.1"/>
    </source>
</evidence>
<reference evidence="1" key="1">
    <citation type="submission" date="2020-04" db="EMBL/GenBank/DDBJ databases">
        <authorList>
            <person name="Alioto T."/>
            <person name="Alioto T."/>
            <person name="Gomez Garrido J."/>
        </authorList>
    </citation>
    <scope>NUCLEOTIDE SEQUENCE</scope>
    <source>
        <strain evidence="1">A484AB</strain>
    </source>
</reference>
<comment type="caution">
    <text evidence="1">The sequence shown here is derived from an EMBL/GenBank/DDBJ whole genome shotgun (WGS) entry which is preliminary data.</text>
</comment>
<accession>A0A6S7GFM9</accession>
<protein>
    <submittedName>
        <fullName evidence="1">Uncharacterized protein</fullName>
    </submittedName>
</protein>